<proteinExistence type="inferred from homology"/>
<gene>
    <name evidence="3" type="ORF">JGI23_01940</name>
</gene>
<keyword evidence="4" id="KW-1185">Reference proteome</keyword>
<comment type="similarity">
    <text evidence="1">Belongs to the peptidase S1C family.</text>
</comment>
<reference evidence="4" key="1">
    <citation type="submission" date="2015-11" db="EMBL/GenBank/DDBJ databases">
        <authorList>
            <person name="Varghese N."/>
        </authorList>
    </citation>
    <scope>NUCLEOTIDE SEQUENCE [LARGE SCALE GENOMIC DNA]</scope>
    <source>
        <strain evidence="4">JGI-23</strain>
    </source>
</reference>
<dbReference type="PROSITE" id="PS50106">
    <property type="entry name" value="PDZ"/>
    <property type="match status" value="1"/>
</dbReference>
<name>A0A0N7MYW0_9BACT</name>
<evidence type="ECO:0000313" key="3">
    <source>
        <dbReference type="EMBL" id="CUT05339.1"/>
    </source>
</evidence>
<dbReference type="EMBL" id="CZVW01000037">
    <property type="protein sequence ID" value="CUT05339.1"/>
    <property type="molecule type" value="Genomic_DNA"/>
</dbReference>
<dbReference type="RefSeq" id="WP_234697304.1">
    <property type="nucleotide sequence ID" value="NZ_CZVW01000037.1"/>
</dbReference>
<dbReference type="SMART" id="SM00228">
    <property type="entry name" value="PDZ"/>
    <property type="match status" value="1"/>
</dbReference>
<dbReference type="Pfam" id="PF13180">
    <property type="entry name" value="PDZ_2"/>
    <property type="match status" value="1"/>
</dbReference>
<dbReference type="Gene3D" id="2.30.42.10">
    <property type="match status" value="1"/>
</dbReference>
<dbReference type="AlphaFoldDB" id="A0A0N7MYW0"/>
<organism evidence="3 4">
    <name type="scientific">Candidatus Chryseopegocella kryptomonas</name>
    <dbReference type="NCBI Taxonomy" id="1633643"/>
    <lineage>
        <taxon>Bacteria</taxon>
        <taxon>Pseudomonadati</taxon>
        <taxon>Candidatus Kryptoniota</taxon>
        <taxon>Candidatus Chryseopegocella</taxon>
    </lineage>
</organism>
<evidence type="ECO:0000259" key="2">
    <source>
        <dbReference type="PROSITE" id="PS50106"/>
    </source>
</evidence>
<dbReference type="Proteomes" id="UP000199197">
    <property type="component" value="Unassembled WGS sequence"/>
</dbReference>
<dbReference type="PANTHER" id="PTHR22939:SF129">
    <property type="entry name" value="SERINE PROTEASE HTRA2, MITOCHONDRIAL"/>
    <property type="match status" value="1"/>
</dbReference>
<dbReference type="InterPro" id="IPR036034">
    <property type="entry name" value="PDZ_sf"/>
</dbReference>
<dbReference type="PANTHER" id="PTHR22939">
    <property type="entry name" value="SERINE PROTEASE FAMILY S1C HTRA-RELATED"/>
    <property type="match status" value="1"/>
</dbReference>
<protein>
    <submittedName>
        <fullName evidence="3">PDZ domain-containing protein</fullName>
    </submittedName>
</protein>
<accession>A0A0N7MYW0</accession>
<feature type="domain" description="PDZ" evidence="2">
    <location>
        <begin position="1"/>
        <end position="79"/>
    </location>
</feature>
<sequence length="91" mass="10063">MRVQTLDENLARYFKLSKTEGVIVTDVASGSPAEKAGFKEGDVIIEVNGEPIKDDQSLIELIQIAKVGDVLNFKVIRDGKEITLKMKLEKS</sequence>
<dbReference type="SUPFAM" id="SSF50156">
    <property type="entry name" value="PDZ domain-like"/>
    <property type="match status" value="1"/>
</dbReference>
<evidence type="ECO:0000313" key="4">
    <source>
        <dbReference type="Proteomes" id="UP000199197"/>
    </source>
</evidence>
<evidence type="ECO:0000256" key="1">
    <source>
        <dbReference type="ARBA" id="ARBA00010541"/>
    </source>
</evidence>
<dbReference type="InterPro" id="IPR001478">
    <property type="entry name" value="PDZ"/>
</dbReference>